<organism evidence="1 2">
    <name type="scientific">Cylindrospermum stagnale PCC 7417</name>
    <dbReference type="NCBI Taxonomy" id="56107"/>
    <lineage>
        <taxon>Bacteria</taxon>
        <taxon>Bacillati</taxon>
        <taxon>Cyanobacteriota</taxon>
        <taxon>Cyanophyceae</taxon>
        <taxon>Nostocales</taxon>
        <taxon>Nostocaceae</taxon>
        <taxon>Cylindrospermum</taxon>
    </lineage>
</organism>
<dbReference type="HOGENOM" id="CLU_2315612_0_0_3"/>
<evidence type="ECO:0000313" key="1">
    <source>
        <dbReference type="EMBL" id="AFZ22907.1"/>
    </source>
</evidence>
<name>K9WTN1_9NOST</name>
<proteinExistence type="predicted"/>
<protein>
    <submittedName>
        <fullName evidence="1">Uncharacterized protein</fullName>
    </submittedName>
</protein>
<dbReference type="AlphaFoldDB" id="K9WTN1"/>
<reference evidence="1 2" key="1">
    <citation type="submission" date="2012-06" db="EMBL/GenBank/DDBJ databases">
        <title>Finished chromosome of genome of Cylindrospermum stagnale PCC 7417.</title>
        <authorList>
            <consortium name="US DOE Joint Genome Institute"/>
            <person name="Gugger M."/>
            <person name="Coursin T."/>
            <person name="Rippka R."/>
            <person name="Tandeau De Marsac N."/>
            <person name="Huntemann M."/>
            <person name="Wei C.-L."/>
            <person name="Han J."/>
            <person name="Detter J.C."/>
            <person name="Han C."/>
            <person name="Tapia R."/>
            <person name="Chen A."/>
            <person name="Kyrpides N."/>
            <person name="Mavromatis K."/>
            <person name="Markowitz V."/>
            <person name="Szeto E."/>
            <person name="Ivanova N."/>
            <person name="Pagani I."/>
            <person name="Pati A."/>
            <person name="Goodwin L."/>
            <person name="Nordberg H.P."/>
            <person name="Cantor M.N."/>
            <person name="Hua S.X."/>
            <person name="Woyke T."/>
            <person name="Kerfeld C.A."/>
        </authorList>
    </citation>
    <scope>NUCLEOTIDE SEQUENCE [LARGE SCALE GENOMIC DNA]</scope>
    <source>
        <strain evidence="1 2">PCC 7417</strain>
    </source>
</reference>
<evidence type="ECO:0000313" key="2">
    <source>
        <dbReference type="Proteomes" id="UP000010475"/>
    </source>
</evidence>
<dbReference type="eggNOG" id="ENOG50336G2">
    <property type="taxonomic scope" value="Bacteria"/>
</dbReference>
<dbReference type="KEGG" id="csg:Cylst_0574"/>
<sequence>MFIVVNVIKLEILSKSLFYQKIRHDGSEDKRMKFQIECNKLPNSQSCLTCRQQFQMKEARLIICDDQGEIYGDVCPECIARGATWIGNRLQQSNHKLSV</sequence>
<gene>
    <name evidence="1" type="ORF">Cylst_0574</name>
</gene>
<keyword evidence="2" id="KW-1185">Reference proteome</keyword>
<dbReference type="EMBL" id="CP003642">
    <property type="protein sequence ID" value="AFZ22907.1"/>
    <property type="molecule type" value="Genomic_DNA"/>
</dbReference>
<dbReference type="Proteomes" id="UP000010475">
    <property type="component" value="Chromosome"/>
</dbReference>
<accession>K9WTN1</accession>